<sequence>MRRTIATATAPGRWRRRRTARIALAGALVLATPFAGGADDAEDATAGGLAHAHGGLSGSSGTLSDFSPHRRPADGEALRVVPIPLADPAVADVLSSGDLVDLVAVAAAGAQAANTGTARTDAAGGNAEATPDHDVATGGAPMVVARAARVRDAPPARTGGRSILVEVPESVAPELAATAAGTPLAVIVHG</sequence>
<feature type="region of interest" description="Disordered" evidence="1">
    <location>
        <begin position="45"/>
        <end position="72"/>
    </location>
</feature>
<evidence type="ECO:0000256" key="2">
    <source>
        <dbReference type="SAM" id="SignalP"/>
    </source>
</evidence>
<protein>
    <recommendedName>
        <fullName evidence="5">Flagellar biosynthesis protein FlgA</fullName>
    </recommendedName>
</protein>
<feature type="signal peptide" evidence="2">
    <location>
        <begin position="1"/>
        <end position="37"/>
    </location>
</feature>
<dbReference type="Proteomes" id="UP001595836">
    <property type="component" value="Unassembled WGS sequence"/>
</dbReference>
<feature type="chain" id="PRO_5045888707" description="Flagellar biosynthesis protein FlgA" evidence="2">
    <location>
        <begin position="38"/>
        <end position="190"/>
    </location>
</feature>
<comment type="caution">
    <text evidence="3">The sequence shown here is derived from an EMBL/GenBank/DDBJ whole genome shotgun (WGS) entry which is preliminary data.</text>
</comment>
<evidence type="ECO:0000256" key="1">
    <source>
        <dbReference type="SAM" id="MobiDB-lite"/>
    </source>
</evidence>
<dbReference type="EMBL" id="JBHSHP010000008">
    <property type="protein sequence ID" value="MFC4753684.1"/>
    <property type="molecule type" value="Genomic_DNA"/>
</dbReference>
<organism evidence="3 4">
    <name type="scientific">Dietzia aurantiaca</name>
    <dbReference type="NCBI Taxonomy" id="983873"/>
    <lineage>
        <taxon>Bacteria</taxon>
        <taxon>Bacillati</taxon>
        <taxon>Actinomycetota</taxon>
        <taxon>Actinomycetes</taxon>
        <taxon>Mycobacteriales</taxon>
        <taxon>Dietziaceae</taxon>
        <taxon>Dietzia</taxon>
    </lineage>
</organism>
<dbReference type="RefSeq" id="WP_344988150.1">
    <property type="nucleotide sequence ID" value="NZ_BAABCD010000005.1"/>
</dbReference>
<keyword evidence="2" id="KW-0732">Signal</keyword>
<reference evidence="4" key="1">
    <citation type="journal article" date="2019" name="Int. J. Syst. Evol. Microbiol.">
        <title>The Global Catalogue of Microorganisms (GCM) 10K type strain sequencing project: providing services to taxonomists for standard genome sequencing and annotation.</title>
        <authorList>
            <consortium name="The Broad Institute Genomics Platform"/>
            <consortium name="The Broad Institute Genome Sequencing Center for Infectious Disease"/>
            <person name="Wu L."/>
            <person name="Ma J."/>
        </authorList>
    </citation>
    <scope>NUCLEOTIDE SEQUENCE [LARGE SCALE GENOMIC DNA]</scope>
    <source>
        <strain evidence="4">JCM 11882</strain>
    </source>
</reference>
<name>A0ABV9PMH8_9ACTN</name>
<keyword evidence="4" id="KW-1185">Reference proteome</keyword>
<evidence type="ECO:0000313" key="4">
    <source>
        <dbReference type="Proteomes" id="UP001595836"/>
    </source>
</evidence>
<evidence type="ECO:0000313" key="3">
    <source>
        <dbReference type="EMBL" id="MFC4753684.1"/>
    </source>
</evidence>
<feature type="compositionally biased region" description="Low complexity" evidence="1">
    <location>
        <begin position="45"/>
        <end position="64"/>
    </location>
</feature>
<accession>A0ABV9PMH8</accession>
<proteinExistence type="predicted"/>
<gene>
    <name evidence="3" type="ORF">ACFO7U_02680</name>
</gene>
<evidence type="ECO:0008006" key="5">
    <source>
        <dbReference type="Google" id="ProtNLM"/>
    </source>
</evidence>